<comment type="function">
    <text evidence="1 11">May help in the organization of the PsaL subunit.</text>
</comment>
<keyword evidence="8 11" id="KW-1133">Transmembrane helix</keyword>
<keyword evidence="6 11" id="KW-0812">Transmembrane</keyword>
<dbReference type="GO" id="GO:0009535">
    <property type="term" value="C:chloroplast thylakoid membrane"/>
    <property type="evidence" value="ECO:0007669"/>
    <property type="project" value="UniProtKB-SubCell"/>
</dbReference>
<sequence length="36" mass="3721">MATLDLPSVLVPPVGLAFPAIAMAFSFARMEGSEIA</sequence>
<keyword evidence="9 11" id="KW-0793">Thylakoid</keyword>
<evidence type="ECO:0000313" key="12">
    <source>
        <dbReference type="EMBL" id="AZU95788.1"/>
    </source>
</evidence>
<dbReference type="InterPro" id="IPR036357">
    <property type="entry name" value="PSI_PsaI_sf"/>
</dbReference>
<reference evidence="12" key="1">
    <citation type="journal article" date="2018" name="New Phytol.">
        <title>Lycophyte plastid genomics: extreme variation in GC, gene and intron content and multiple inversions between a direct and inverted orientation of the rRNA repeat.</title>
        <authorList>
            <person name="Mower J.P."/>
            <person name="Ma P.F."/>
            <person name="Grewe F."/>
            <person name="Taylor A."/>
            <person name="Michael T.P."/>
            <person name="VanBuren R."/>
            <person name="Qiu Y.L."/>
        </authorList>
    </citation>
    <scope>NUCLEOTIDE SEQUENCE</scope>
</reference>
<dbReference type="SUPFAM" id="SSF81540">
    <property type="entry name" value="Subunit VIII of photosystem I reaction centre, PsaI"/>
    <property type="match status" value="1"/>
</dbReference>
<dbReference type="RefSeq" id="YP_009555671.1">
    <property type="nucleotide sequence ID" value="NC_040926.1"/>
</dbReference>
<dbReference type="AlphaFoldDB" id="A0A3T0IAS3"/>
<evidence type="ECO:0000256" key="9">
    <source>
        <dbReference type="ARBA" id="ARBA00023078"/>
    </source>
</evidence>
<keyword evidence="10 11" id="KW-0472">Membrane</keyword>
<dbReference type="GO" id="GO:0015979">
    <property type="term" value="P:photosynthesis"/>
    <property type="evidence" value="ECO:0007669"/>
    <property type="project" value="UniProtKB-UniRule"/>
</dbReference>
<dbReference type="HAMAP" id="MF_00431">
    <property type="entry name" value="PSI_PsaI"/>
    <property type="match status" value="1"/>
</dbReference>
<organism evidence="12">
    <name type="scientific">Selaginella kraussiana</name>
    <dbReference type="NCBI Taxonomy" id="81964"/>
    <lineage>
        <taxon>Eukaryota</taxon>
        <taxon>Viridiplantae</taxon>
        <taxon>Streptophyta</taxon>
        <taxon>Embryophyta</taxon>
        <taxon>Tracheophyta</taxon>
        <taxon>Lycopodiopsida</taxon>
        <taxon>Selaginellales</taxon>
        <taxon>Selaginellaceae</taxon>
        <taxon>Selaginella</taxon>
    </lineage>
</organism>
<evidence type="ECO:0000256" key="5">
    <source>
        <dbReference type="ARBA" id="ARBA00022531"/>
    </source>
</evidence>
<dbReference type="GeneID" id="39109978"/>
<evidence type="ECO:0000256" key="2">
    <source>
        <dbReference type="ARBA" id="ARBA00004581"/>
    </source>
</evidence>
<keyword evidence="12" id="KW-0934">Plastid</keyword>
<keyword evidence="5 11" id="KW-0602">Photosynthesis</keyword>
<comment type="similarity">
    <text evidence="3 11">Belongs to the PsaI family.</text>
</comment>
<evidence type="ECO:0000256" key="7">
    <source>
        <dbReference type="ARBA" id="ARBA00022836"/>
    </source>
</evidence>
<keyword evidence="7 11" id="KW-0603">Photosystem I</keyword>
<name>A0A3T0IAS3_9TRAC</name>
<dbReference type="EMBL" id="MH549643">
    <property type="protein sequence ID" value="AZU95788.1"/>
    <property type="molecule type" value="Genomic_DNA"/>
</dbReference>
<evidence type="ECO:0000256" key="10">
    <source>
        <dbReference type="ARBA" id="ARBA00023136"/>
    </source>
</evidence>
<proteinExistence type="inferred from homology"/>
<evidence type="ECO:0000256" key="8">
    <source>
        <dbReference type="ARBA" id="ARBA00022989"/>
    </source>
</evidence>
<accession>A0A3T0IAS3</accession>
<gene>
    <name evidence="11 12" type="primary">psaI</name>
</gene>
<dbReference type="GO" id="GO:0009522">
    <property type="term" value="C:photosystem I"/>
    <property type="evidence" value="ECO:0007669"/>
    <property type="project" value="UniProtKB-KW"/>
</dbReference>
<feature type="transmembrane region" description="Helical" evidence="11">
    <location>
        <begin position="6"/>
        <end position="28"/>
    </location>
</feature>
<comment type="subcellular location">
    <subcellularLocation>
        <location evidence="11">Cellular thylakoid membrane</location>
        <topology evidence="11">Single-pass membrane protein</topology>
    </subcellularLocation>
    <subcellularLocation>
        <location evidence="2">Plastid</location>
        <location evidence="2">Chloroplast thylakoid membrane</location>
        <topology evidence="2">Single-pass membrane protein</topology>
    </subcellularLocation>
</comment>
<evidence type="ECO:0000256" key="1">
    <source>
        <dbReference type="ARBA" id="ARBA00003541"/>
    </source>
</evidence>
<dbReference type="Pfam" id="PF00796">
    <property type="entry name" value="PSI_8"/>
    <property type="match status" value="1"/>
</dbReference>
<evidence type="ECO:0000256" key="6">
    <source>
        <dbReference type="ARBA" id="ARBA00022692"/>
    </source>
</evidence>
<geneLocation type="plastid" evidence="12"/>
<evidence type="ECO:0000256" key="4">
    <source>
        <dbReference type="ARBA" id="ARBA00019929"/>
    </source>
</evidence>
<protein>
    <recommendedName>
        <fullName evidence="4 11">Photosystem I reaction center subunit VIII</fullName>
    </recommendedName>
</protein>
<evidence type="ECO:0000256" key="3">
    <source>
        <dbReference type="ARBA" id="ARBA00005252"/>
    </source>
</evidence>
<dbReference type="InterPro" id="IPR001302">
    <property type="entry name" value="PSI_PsaI"/>
</dbReference>
<evidence type="ECO:0000256" key="11">
    <source>
        <dbReference type="HAMAP-Rule" id="MF_00431"/>
    </source>
</evidence>